<dbReference type="Proteomes" id="UP000230233">
    <property type="component" value="Chromosome V"/>
</dbReference>
<evidence type="ECO:0000313" key="1">
    <source>
        <dbReference type="EMBL" id="PIC30172.1"/>
    </source>
</evidence>
<protein>
    <submittedName>
        <fullName evidence="1">Uncharacterized protein</fullName>
    </submittedName>
</protein>
<reference evidence="2" key="1">
    <citation type="submission" date="2017-10" db="EMBL/GenBank/DDBJ databases">
        <title>Rapid genome shrinkage in a self-fertile nematode reveals novel sperm competition proteins.</title>
        <authorList>
            <person name="Yin D."/>
            <person name="Schwarz E.M."/>
            <person name="Thomas C.G."/>
            <person name="Felde R.L."/>
            <person name="Korf I.F."/>
            <person name="Cutter A.D."/>
            <person name="Schartner C.M."/>
            <person name="Ralston E.J."/>
            <person name="Meyer B.J."/>
            <person name="Haag E.S."/>
        </authorList>
    </citation>
    <scope>NUCLEOTIDE SEQUENCE [LARGE SCALE GENOMIC DNA]</scope>
    <source>
        <strain evidence="2">JU1422</strain>
    </source>
</reference>
<organism evidence="1 2">
    <name type="scientific">Caenorhabditis nigoni</name>
    <dbReference type="NCBI Taxonomy" id="1611254"/>
    <lineage>
        <taxon>Eukaryota</taxon>
        <taxon>Metazoa</taxon>
        <taxon>Ecdysozoa</taxon>
        <taxon>Nematoda</taxon>
        <taxon>Chromadorea</taxon>
        <taxon>Rhabditida</taxon>
        <taxon>Rhabditina</taxon>
        <taxon>Rhabditomorpha</taxon>
        <taxon>Rhabditoidea</taxon>
        <taxon>Rhabditidae</taxon>
        <taxon>Peloderinae</taxon>
        <taxon>Caenorhabditis</taxon>
    </lineage>
</organism>
<keyword evidence="2" id="KW-1185">Reference proteome</keyword>
<dbReference type="EMBL" id="PDUG01000005">
    <property type="protein sequence ID" value="PIC30172.1"/>
    <property type="molecule type" value="Genomic_DNA"/>
</dbReference>
<evidence type="ECO:0000313" key="2">
    <source>
        <dbReference type="Proteomes" id="UP000230233"/>
    </source>
</evidence>
<proteinExistence type="predicted"/>
<name>A0A2G5TSC3_9PELO</name>
<comment type="caution">
    <text evidence="1">The sequence shown here is derived from an EMBL/GenBank/DDBJ whole genome shotgun (WGS) entry which is preliminary data.</text>
</comment>
<accession>A0A2G5TSC3</accession>
<gene>
    <name evidence="1" type="primary">Cnig_chr_V.g21509</name>
    <name evidence="1" type="ORF">B9Z55_021509</name>
</gene>
<sequence length="109" mass="12092">MSMSLSVDFENFGFVYDCVQIRQTVLSLFGPMWGNWKKHITCTSSIHCDQATPSPFITEIELKKLANLLAGKDEEHASMQTSAESNDCGICTVENVHACLEISHEYGSS</sequence>
<dbReference type="AlphaFoldDB" id="A0A2G5TSC3"/>